<feature type="transmembrane region" description="Helical" evidence="10">
    <location>
        <begin position="48"/>
        <end position="72"/>
    </location>
</feature>
<dbReference type="Pfam" id="PF00015">
    <property type="entry name" value="MCPsignal"/>
    <property type="match status" value="1"/>
</dbReference>
<dbReference type="SUPFAM" id="SSF111352">
    <property type="entry name" value="Ammonium transporter"/>
    <property type="match status" value="1"/>
</dbReference>
<keyword evidence="6 10" id="KW-0472">Membrane</keyword>
<feature type="transmembrane region" description="Helical" evidence="10">
    <location>
        <begin position="316"/>
        <end position="337"/>
    </location>
</feature>
<organism evidence="12 13">
    <name type="scientific">Sphingorhabdus arenilitoris</name>
    <dbReference type="NCBI Taxonomy" id="1490041"/>
    <lineage>
        <taxon>Bacteria</taxon>
        <taxon>Pseudomonadati</taxon>
        <taxon>Pseudomonadota</taxon>
        <taxon>Alphaproteobacteria</taxon>
        <taxon>Sphingomonadales</taxon>
        <taxon>Sphingomonadaceae</taxon>
        <taxon>Sphingorhabdus</taxon>
    </lineage>
</organism>
<evidence type="ECO:0000313" key="12">
    <source>
        <dbReference type="EMBL" id="MFC4293018.1"/>
    </source>
</evidence>
<dbReference type="PROSITE" id="PS50111">
    <property type="entry name" value="CHEMOTAXIS_TRANSDUC_2"/>
    <property type="match status" value="1"/>
</dbReference>
<dbReference type="SMART" id="SM00283">
    <property type="entry name" value="MA"/>
    <property type="match status" value="1"/>
</dbReference>
<keyword evidence="5 10" id="KW-1133">Transmembrane helix</keyword>
<feature type="transmembrane region" description="Helical" evidence="10">
    <location>
        <begin position="202"/>
        <end position="220"/>
    </location>
</feature>
<feature type="transmembrane region" description="Helical" evidence="10">
    <location>
        <begin position="232"/>
        <end position="254"/>
    </location>
</feature>
<dbReference type="Proteomes" id="UP001595887">
    <property type="component" value="Unassembled WGS sequence"/>
</dbReference>
<keyword evidence="9" id="KW-0175">Coiled coil</keyword>
<feature type="transmembrane region" description="Helical" evidence="10">
    <location>
        <begin position="357"/>
        <end position="376"/>
    </location>
</feature>
<evidence type="ECO:0000256" key="5">
    <source>
        <dbReference type="ARBA" id="ARBA00022989"/>
    </source>
</evidence>
<dbReference type="Gene3D" id="1.10.3430.10">
    <property type="entry name" value="Ammonium transporter AmtB like domains"/>
    <property type="match status" value="1"/>
</dbReference>
<dbReference type="PANTHER" id="PTHR11730:SF6">
    <property type="entry name" value="AMMONIUM TRANSPORTER"/>
    <property type="match status" value="1"/>
</dbReference>
<dbReference type="InterPro" id="IPR018047">
    <property type="entry name" value="Ammonium_transpt_CS"/>
</dbReference>
<feature type="transmembrane region" description="Helical" evidence="10">
    <location>
        <begin position="118"/>
        <end position="140"/>
    </location>
</feature>
<evidence type="ECO:0000256" key="4">
    <source>
        <dbReference type="ARBA" id="ARBA00022692"/>
    </source>
</evidence>
<evidence type="ECO:0000256" key="1">
    <source>
        <dbReference type="ARBA" id="ARBA00004141"/>
    </source>
</evidence>
<dbReference type="SUPFAM" id="SSF58104">
    <property type="entry name" value="Methyl-accepting chemotaxis protein (MCP) signaling domain"/>
    <property type="match status" value="1"/>
</dbReference>
<dbReference type="Pfam" id="PF00909">
    <property type="entry name" value="Ammonium_transp"/>
    <property type="match status" value="1"/>
</dbReference>
<name>A0ABV8RIC2_9SPHN</name>
<keyword evidence="7" id="KW-0924">Ammonia transport</keyword>
<keyword evidence="13" id="KW-1185">Reference proteome</keyword>
<evidence type="ECO:0000256" key="6">
    <source>
        <dbReference type="ARBA" id="ARBA00023136"/>
    </source>
</evidence>
<keyword evidence="3" id="KW-0813">Transport</keyword>
<evidence type="ECO:0000256" key="7">
    <source>
        <dbReference type="ARBA" id="ARBA00023177"/>
    </source>
</evidence>
<evidence type="ECO:0000256" key="8">
    <source>
        <dbReference type="PROSITE-ProRule" id="PRU00284"/>
    </source>
</evidence>
<keyword evidence="8" id="KW-0807">Transducer</keyword>
<comment type="subcellular location">
    <subcellularLocation>
        <location evidence="1">Membrane</location>
        <topology evidence="1">Multi-pass membrane protein</topology>
    </subcellularLocation>
</comment>
<comment type="caution">
    <text evidence="12">The sequence shown here is derived from an EMBL/GenBank/DDBJ whole genome shotgun (WGS) entry which is preliminary data.</text>
</comment>
<keyword evidence="4 10" id="KW-0812">Transmembrane</keyword>
<evidence type="ECO:0000313" key="13">
    <source>
        <dbReference type="Proteomes" id="UP001595887"/>
    </source>
</evidence>
<evidence type="ECO:0000256" key="3">
    <source>
        <dbReference type="ARBA" id="ARBA00022448"/>
    </source>
</evidence>
<dbReference type="PROSITE" id="PS01219">
    <property type="entry name" value="AMMONIUM_TRANSP"/>
    <property type="match status" value="1"/>
</dbReference>
<feature type="domain" description="Methyl-accepting transducer" evidence="11">
    <location>
        <begin position="483"/>
        <end position="733"/>
    </location>
</feature>
<feature type="transmembrane region" description="Helical" evidence="10">
    <location>
        <begin position="160"/>
        <end position="181"/>
    </location>
</feature>
<dbReference type="InterPro" id="IPR004089">
    <property type="entry name" value="MCPsignal_dom"/>
</dbReference>
<evidence type="ECO:0000256" key="2">
    <source>
        <dbReference type="ARBA" id="ARBA00005887"/>
    </source>
</evidence>
<reference evidence="13" key="1">
    <citation type="journal article" date="2019" name="Int. J. Syst. Evol. Microbiol.">
        <title>The Global Catalogue of Microorganisms (GCM) 10K type strain sequencing project: providing services to taxonomists for standard genome sequencing and annotation.</title>
        <authorList>
            <consortium name="The Broad Institute Genomics Platform"/>
            <consortium name="The Broad Institute Genome Sequencing Center for Infectious Disease"/>
            <person name="Wu L."/>
            <person name="Ma J."/>
        </authorList>
    </citation>
    <scope>NUCLEOTIDE SEQUENCE [LARGE SCALE GENOMIC DNA]</scope>
    <source>
        <strain evidence="13">CECT 8531</strain>
    </source>
</reference>
<evidence type="ECO:0000256" key="9">
    <source>
        <dbReference type="SAM" id="Coils"/>
    </source>
</evidence>
<dbReference type="InterPro" id="IPR024041">
    <property type="entry name" value="NH4_transpt_AmtB-like_dom"/>
</dbReference>
<dbReference type="EMBL" id="JBHSDH010000013">
    <property type="protein sequence ID" value="MFC4293018.1"/>
    <property type="molecule type" value="Genomic_DNA"/>
</dbReference>
<feature type="transmembrane region" description="Helical" evidence="10">
    <location>
        <begin position="6"/>
        <end position="27"/>
    </location>
</feature>
<dbReference type="PANTHER" id="PTHR11730">
    <property type="entry name" value="AMMONIUM TRANSPORTER"/>
    <property type="match status" value="1"/>
</dbReference>
<dbReference type="Gene3D" id="1.10.287.950">
    <property type="entry name" value="Methyl-accepting chemotaxis protein"/>
    <property type="match status" value="1"/>
</dbReference>
<evidence type="ECO:0000259" key="11">
    <source>
        <dbReference type="PROSITE" id="PS50111"/>
    </source>
</evidence>
<accession>A0ABV8RIC2</accession>
<protein>
    <submittedName>
        <fullName evidence="12">Methyl-accepting chemotaxis protein</fullName>
    </submittedName>
</protein>
<comment type="similarity">
    <text evidence="2">Belongs to the ammonia transporter channel (TC 1.A.11.2) family.</text>
</comment>
<sequence>MENQFTLIWLCLSVILVAGMQIGFLFVEAGFVRSKNSINVAMKNVADFAVAVLAFVMFGAALMFGTSHSGLVGWSSGLIGFGTSDPADLAKLLFQAMFCGTAATIISGAVAERMRFSTYLAITLLLVLLVYPIIGHWIWGSAILGAGNAGWLESMGFIDFAGSAVVHITGGIAALIIAFIIGPRIGRYDENSGIPSAIQGHSPVLAAAGALILSVGWMGFNTGGLSPGSAAFSFAIANTVLAGCAGCVAAMLMGRKWDGLYRPDRAINGLLSGLVAITASAPYASPLPAIVLGAAAGIVTFLAAEFIERKLRIDDAVYAIAVHGVGGICGILAVPFIRRAELGGLPMFEQLAVQALGVVSLCAFLCLTIGATAWALKRAGLLRVSEKDEIAGLNYAEHGALLGTARLQKILTDLNAGDSNLTIRVPVDDFDEGADLALAFNDFLARVEAAEIESRARLQAEQAAANAQEQKLLRDTAEREKQQRKTMDQTLQNFSTEFGALVSALNQQSLKLNEQAIQLGENSSSSSKGASAARTASREAMAVSSEMAQATTGLAAMLSQVATNVSAAGQSAEQALSASHSGSAAAAALENGAADIGKLVDGIQLIMRRANILALNAAIEAANAGASGGGFSVVAQEIGDLAKQTQKSSREIAVIVERLSSLIGDSVAHFRIINDEVSLMAGASREIGEAANEQARNGQRLGELAARATNLSKQAEQSVAGTAEGVDATASTATRLEDSAEELNRIAARVGDSFQALQNSLRRQG</sequence>
<feature type="coiled-coil region" evidence="9">
    <location>
        <begin position="450"/>
        <end position="497"/>
    </location>
</feature>
<dbReference type="RefSeq" id="WP_381424183.1">
    <property type="nucleotide sequence ID" value="NZ_JBHSDH010000013.1"/>
</dbReference>
<gene>
    <name evidence="12" type="ORF">ACFOWX_11395</name>
</gene>
<proteinExistence type="inferred from homology"/>
<feature type="transmembrane region" description="Helical" evidence="10">
    <location>
        <begin position="92"/>
        <end position="111"/>
    </location>
</feature>
<dbReference type="InterPro" id="IPR029020">
    <property type="entry name" value="Ammonium/urea_transptr"/>
</dbReference>
<feature type="transmembrane region" description="Helical" evidence="10">
    <location>
        <begin position="289"/>
        <end position="307"/>
    </location>
</feature>
<evidence type="ECO:0000256" key="10">
    <source>
        <dbReference type="SAM" id="Phobius"/>
    </source>
</evidence>